<accession>A0A1M7ZH13</accession>
<dbReference type="EMBL" id="FRXN01000005">
    <property type="protein sequence ID" value="SHO64210.1"/>
    <property type="molecule type" value="Genomic_DNA"/>
</dbReference>
<feature type="domain" description="DAGKc" evidence="5">
    <location>
        <begin position="1"/>
        <end position="128"/>
    </location>
</feature>
<keyword evidence="2" id="KW-0547">Nucleotide-binding</keyword>
<evidence type="ECO:0000256" key="2">
    <source>
        <dbReference type="ARBA" id="ARBA00022741"/>
    </source>
</evidence>
<reference evidence="7" key="1">
    <citation type="submission" date="2016-12" db="EMBL/GenBank/DDBJ databases">
        <authorList>
            <person name="Varghese N."/>
            <person name="Submissions S."/>
        </authorList>
    </citation>
    <scope>NUCLEOTIDE SEQUENCE [LARGE SCALE GENOMIC DNA]</scope>
    <source>
        <strain evidence="7">DSM 25035</strain>
    </source>
</reference>
<dbReference type="InterPro" id="IPR016064">
    <property type="entry name" value="NAD/diacylglycerol_kinase_sf"/>
</dbReference>
<dbReference type="SUPFAM" id="SSF111331">
    <property type="entry name" value="NAD kinase/diacylglycerol kinase-like"/>
    <property type="match status" value="1"/>
</dbReference>
<dbReference type="GO" id="GO:0005524">
    <property type="term" value="F:ATP binding"/>
    <property type="evidence" value="ECO:0007669"/>
    <property type="project" value="UniProtKB-KW"/>
</dbReference>
<dbReference type="RefSeq" id="WP_073572920.1">
    <property type="nucleotide sequence ID" value="NZ_FRXN01000005.1"/>
</dbReference>
<proteinExistence type="predicted"/>
<keyword evidence="3 6" id="KW-0418">Kinase</keyword>
<dbReference type="OrthoDB" id="9786026at2"/>
<name>A0A1M7ZH13_9BACT</name>
<dbReference type="PANTHER" id="PTHR12358:SF54">
    <property type="entry name" value="SPHINGOSINE KINASE RELATED PROTEIN"/>
    <property type="match status" value="1"/>
</dbReference>
<dbReference type="Proteomes" id="UP000184609">
    <property type="component" value="Unassembled WGS sequence"/>
</dbReference>
<dbReference type="SMART" id="SM00046">
    <property type="entry name" value="DAGKc"/>
    <property type="match status" value="1"/>
</dbReference>
<organism evidence="6 7">
    <name type="scientific">Algoriphagus zhangzhouensis</name>
    <dbReference type="NCBI Taxonomy" id="1073327"/>
    <lineage>
        <taxon>Bacteria</taxon>
        <taxon>Pseudomonadati</taxon>
        <taxon>Bacteroidota</taxon>
        <taxon>Cytophagia</taxon>
        <taxon>Cytophagales</taxon>
        <taxon>Cyclobacteriaceae</taxon>
        <taxon>Algoriphagus</taxon>
    </lineage>
</organism>
<sequence length="295" mass="32806">MSKQALLVYNPKSGDEHIPVEELKDRIFLNLRGYDLAVFETTGENDPKKIQEKIQELQPELVLAAGGDGTVKIVAEVIPEDVILAILPMGSANGLAKCLGIDLLEDGLEALRYLKTSPIDGVEINGELCLHLSDFGLNADMIHHFEEEGTRGMFGYIKSSVSQIFKAEPQPFRIKSGDQVWETKSRMLLIANGDRYGTGAIINPMGKMNDGKFEVVAHDVESWEDFLKMTKSMIDGAVPEGNTIQSWSFESCEIENLNQVNFQIDGELKGKPDKITVKILPARFQMVVSKNELHR</sequence>
<evidence type="ECO:0000259" key="5">
    <source>
        <dbReference type="PROSITE" id="PS50146"/>
    </source>
</evidence>
<dbReference type="PANTHER" id="PTHR12358">
    <property type="entry name" value="SPHINGOSINE KINASE"/>
    <property type="match status" value="1"/>
</dbReference>
<dbReference type="InterPro" id="IPR045540">
    <property type="entry name" value="YegS/DAGK_C"/>
</dbReference>
<keyword evidence="7" id="KW-1185">Reference proteome</keyword>
<dbReference type="Gene3D" id="3.40.50.10330">
    <property type="entry name" value="Probable inorganic polyphosphate/atp-NAD kinase, domain 1"/>
    <property type="match status" value="1"/>
</dbReference>
<evidence type="ECO:0000256" key="1">
    <source>
        <dbReference type="ARBA" id="ARBA00022679"/>
    </source>
</evidence>
<dbReference type="Pfam" id="PF00781">
    <property type="entry name" value="DAGK_cat"/>
    <property type="match status" value="1"/>
</dbReference>
<evidence type="ECO:0000313" key="7">
    <source>
        <dbReference type="Proteomes" id="UP000184609"/>
    </source>
</evidence>
<dbReference type="PROSITE" id="PS50146">
    <property type="entry name" value="DAGK"/>
    <property type="match status" value="1"/>
</dbReference>
<dbReference type="GO" id="GO:0016301">
    <property type="term" value="F:kinase activity"/>
    <property type="evidence" value="ECO:0007669"/>
    <property type="project" value="UniProtKB-KW"/>
</dbReference>
<dbReference type="InterPro" id="IPR001206">
    <property type="entry name" value="Diacylglycerol_kinase_cat_dom"/>
</dbReference>
<evidence type="ECO:0000313" key="6">
    <source>
        <dbReference type="EMBL" id="SHO64210.1"/>
    </source>
</evidence>
<dbReference type="InterPro" id="IPR050187">
    <property type="entry name" value="Lipid_Phosphate_FormReg"/>
</dbReference>
<dbReference type="Gene3D" id="2.60.200.40">
    <property type="match status" value="1"/>
</dbReference>
<keyword evidence="4" id="KW-0067">ATP-binding</keyword>
<protein>
    <submittedName>
        <fullName evidence="6">Diacylglycerol kinase family enzyme</fullName>
    </submittedName>
</protein>
<dbReference type="STRING" id="1073327.SAMN04488108_3297"/>
<evidence type="ECO:0000256" key="4">
    <source>
        <dbReference type="ARBA" id="ARBA00022840"/>
    </source>
</evidence>
<dbReference type="Pfam" id="PF19279">
    <property type="entry name" value="YegS_C"/>
    <property type="match status" value="1"/>
</dbReference>
<evidence type="ECO:0000256" key="3">
    <source>
        <dbReference type="ARBA" id="ARBA00022777"/>
    </source>
</evidence>
<gene>
    <name evidence="6" type="ORF">SAMN04488108_3297</name>
</gene>
<keyword evidence="1" id="KW-0808">Transferase</keyword>
<dbReference type="AlphaFoldDB" id="A0A1M7ZH13"/>
<dbReference type="InterPro" id="IPR017438">
    <property type="entry name" value="ATP-NAD_kinase_N"/>
</dbReference>